<dbReference type="SUPFAM" id="SSF56935">
    <property type="entry name" value="Porins"/>
    <property type="match status" value="1"/>
</dbReference>
<evidence type="ECO:0000256" key="8">
    <source>
        <dbReference type="ARBA" id="ARBA00023170"/>
    </source>
</evidence>
<feature type="domain" description="TonB-dependent receptor plug" evidence="13">
    <location>
        <begin position="64"/>
        <end position="173"/>
    </location>
</feature>
<dbReference type="InterPro" id="IPR036942">
    <property type="entry name" value="Beta-barrel_TonB_sf"/>
</dbReference>
<comment type="caution">
    <text evidence="14">The sequence shown here is derived from an EMBL/GenBank/DDBJ whole genome shotgun (WGS) entry which is preliminary data.</text>
</comment>
<dbReference type="InterPro" id="IPR012910">
    <property type="entry name" value="Plug_dom"/>
</dbReference>
<evidence type="ECO:0000256" key="4">
    <source>
        <dbReference type="ARBA" id="ARBA00022452"/>
    </source>
</evidence>
<dbReference type="EMBL" id="JABBGA010000013">
    <property type="protein sequence ID" value="NML27170.1"/>
    <property type="molecule type" value="Genomic_DNA"/>
</dbReference>
<evidence type="ECO:0000256" key="11">
    <source>
        <dbReference type="RuleBase" id="RU003357"/>
    </source>
</evidence>
<evidence type="ECO:0000256" key="9">
    <source>
        <dbReference type="ARBA" id="ARBA00023237"/>
    </source>
</evidence>
<name>A0A848G7C8_9RHOO</name>
<evidence type="ECO:0000256" key="5">
    <source>
        <dbReference type="ARBA" id="ARBA00022692"/>
    </source>
</evidence>
<keyword evidence="3 10" id="KW-0813">Transport</keyword>
<dbReference type="PROSITE" id="PS52016">
    <property type="entry name" value="TONB_DEPENDENT_REC_3"/>
    <property type="match status" value="1"/>
</dbReference>
<keyword evidence="5 10" id="KW-0812">Transmembrane</keyword>
<dbReference type="RefSeq" id="WP_169146710.1">
    <property type="nucleotide sequence ID" value="NZ_JABBGA010000013.1"/>
</dbReference>
<evidence type="ECO:0000256" key="1">
    <source>
        <dbReference type="ARBA" id="ARBA00004571"/>
    </source>
</evidence>
<dbReference type="GO" id="GO:0044718">
    <property type="term" value="P:siderophore transmembrane transport"/>
    <property type="evidence" value="ECO:0007669"/>
    <property type="project" value="TreeGrafter"/>
</dbReference>
<dbReference type="Pfam" id="PF00593">
    <property type="entry name" value="TonB_dep_Rec_b-barrel"/>
    <property type="match status" value="1"/>
</dbReference>
<dbReference type="Proteomes" id="UP000580043">
    <property type="component" value="Unassembled WGS sequence"/>
</dbReference>
<dbReference type="AlphaFoldDB" id="A0A848G7C8"/>
<dbReference type="PANTHER" id="PTHR30069:SF27">
    <property type="entry name" value="BLL4766 PROTEIN"/>
    <property type="match status" value="1"/>
</dbReference>
<keyword evidence="8 14" id="KW-0675">Receptor</keyword>
<keyword evidence="15" id="KW-1185">Reference proteome</keyword>
<comment type="subcellular location">
    <subcellularLocation>
        <location evidence="1 10">Cell outer membrane</location>
        <topology evidence="1 10">Multi-pass membrane protein</topology>
    </subcellularLocation>
</comment>
<dbReference type="InterPro" id="IPR000531">
    <property type="entry name" value="Beta-barrel_TonB"/>
</dbReference>
<dbReference type="PANTHER" id="PTHR30069">
    <property type="entry name" value="TONB-DEPENDENT OUTER MEMBRANE RECEPTOR"/>
    <property type="match status" value="1"/>
</dbReference>
<dbReference type="GO" id="GO:0009279">
    <property type="term" value="C:cell outer membrane"/>
    <property type="evidence" value="ECO:0007669"/>
    <property type="project" value="UniProtKB-SubCell"/>
</dbReference>
<sequence>MLLSHHASIPHRTARSALFILLAMLALVARGMESQQSDSGISEAEYLAELPVVLSATRLSQARADAPGSVSVIDRHMIRASGARNIHELFMLLPGFQLGLHTGNHPLVTYHGLADEAPRRMLVQVDGRSGYSPYLISGVEWNQLGVDIDDIERIEVFRGSNSAAYGSNAFLGVANIITRAPSETLGNSVRYRGGSGGVNDLSLRLGRQLGDVDLRLTLARQYDRGLEAINDWRRNEMASLRADWSASHADRVEFQAGWTGNEQGTGKDANLTDPERSMRISSSFGLLRWHHAPSAGEELTLTWYHQEENGRDRFARDVPIPARLSGVPGGIVIPFDFDYGFRAVRDDLEIQRVDSPHPDVRTVIGAGLRQDRLTAPLYFGTSGSIGSGVNRAFATVEWRASRRWLFNAGAMVEDNSLTGTSLAPRASANYHMTENQTLRMGVNRSHRSPTAFEQKSSMIFSNSAPVVTPGFTLPAGTPISQTFRPSPGLTAERVTTYELGYLAEDPTLNASLDARIFLERARDLIEMHLENSSIGLLPRNNTRYLANSGKADIRGLELIATWRPATHSWLSVQHTELRIDGPAVPAAGSGANPSPWVANSAPRQSTGLFCAWAFAPDWQVSLARRWTGSMAWYADDAHRVPAYRQLDLQLTHRLPAALARGDISLTARNIDGGEQTFAPGAAWWGSQVFGTLQLEF</sequence>
<comment type="similarity">
    <text evidence="2 10 11">Belongs to the TonB-dependent receptor family.</text>
</comment>
<evidence type="ECO:0000259" key="12">
    <source>
        <dbReference type="Pfam" id="PF00593"/>
    </source>
</evidence>
<organism evidence="14 15">
    <name type="scientific">Zoogloea dura</name>
    <dbReference type="NCBI Taxonomy" id="2728840"/>
    <lineage>
        <taxon>Bacteria</taxon>
        <taxon>Pseudomonadati</taxon>
        <taxon>Pseudomonadota</taxon>
        <taxon>Betaproteobacteria</taxon>
        <taxon>Rhodocyclales</taxon>
        <taxon>Zoogloeaceae</taxon>
        <taxon>Zoogloea</taxon>
    </lineage>
</organism>
<keyword evidence="7 10" id="KW-0472">Membrane</keyword>
<dbReference type="Pfam" id="PF07715">
    <property type="entry name" value="Plug"/>
    <property type="match status" value="1"/>
</dbReference>
<protein>
    <submittedName>
        <fullName evidence="14">TonB-dependent receptor</fullName>
    </submittedName>
</protein>
<evidence type="ECO:0000259" key="13">
    <source>
        <dbReference type="Pfam" id="PF07715"/>
    </source>
</evidence>
<keyword evidence="4 10" id="KW-1134">Transmembrane beta strand</keyword>
<evidence type="ECO:0000313" key="15">
    <source>
        <dbReference type="Proteomes" id="UP000580043"/>
    </source>
</evidence>
<evidence type="ECO:0000256" key="6">
    <source>
        <dbReference type="ARBA" id="ARBA00023077"/>
    </source>
</evidence>
<evidence type="ECO:0000256" key="10">
    <source>
        <dbReference type="PROSITE-ProRule" id="PRU01360"/>
    </source>
</evidence>
<feature type="domain" description="TonB-dependent receptor-like beta-barrel" evidence="12">
    <location>
        <begin position="193"/>
        <end position="670"/>
    </location>
</feature>
<evidence type="ECO:0000256" key="7">
    <source>
        <dbReference type="ARBA" id="ARBA00023136"/>
    </source>
</evidence>
<evidence type="ECO:0000313" key="14">
    <source>
        <dbReference type="EMBL" id="NML27170.1"/>
    </source>
</evidence>
<evidence type="ECO:0000256" key="3">
    <source>
        <dbReference type="ARBA" id="ARBA00022448"/>
    </source>
</evidence>
<dbReference type="GO" id="GO:0015344">
    <property type="term" value="F:siderophore uptake transmembrane transporter activity"/>
    <property type="evidence" value="ECO:0007669"/>
    <property type="project" value="TreeGrafter"/>
</dbReference>
<keyword evidence="6 11" id="KW-0798">TonB box</keyword>
<evidence type="ECO:0000256" key="2">
    <source>
        <dbReference type="ARBA" id="ARBA00009810"/>
    </source>
</evidence>
<accession>A0A848G7C8</accession>
<dbReference type="Gene3D" id="2.170.130.10">
    <property type="entry name" value="TonB-dependent receptor, plug domain"/>
    <property type="match status" value="1"/>
</dbReference>
<proteinExistence type="inferred from homology"/>
<keyword evidence="9 10" id="KW-0998">Cell outer membrane</keyword>
<reference evidence="14 15" key="1">
    <citation type="submission" date="2020-04" db="EMBL/GenBank/DDBJ databases">
        <title>Zoogloea sp. G-4-1-14 isolated from soil.</title>
        <authorList>
            <person name="Dahal R.H."/>
        </authorList>
    </citation>
    <scope>NUCLEOTIDE SEQUENCE [LARGE SCALE GENOMIC DNA]</scope>
    <source>
        <strain evidence="14 15">G-4-1-14</strain>
    </source>
</reference>
<dbReference type="InterPro" id="IPR037066">
    <property type="entry name" value="Plug_dom_sf"/>
</dbReference>
<gene>
    <name evidence="14" type="ORF">HHL15_15565</name>
</gene>
<dbReference type="InterPro" id="IPR039426">
    <property type="entry name" value="TonB-dep_rcpt-like"/>
</dbReference>
<dbReference type="Gene3D" id="2.40.170.20">
    <property type="entry name" value="TonB-dependent receptor, beta-barrel domain"/>
    <property type="match status" value="1"/>
</dbReference>